<keyword evidence="8" id="KW-1185">Reference proteome</keyword>
<evidence type="ECO:0000256" key="1">
    <source>
        <dbReference type="ARBA" id="ARBA00006270"/>
    </source>
</evidence>
<evidence type="ECO:0000256" key="3">
    <source>
        <dbReference type="ARBA" id="ARBA00023134"/>
    </source>
</evidence>
<dbReference type="SMART" id="SM00175">
    <property type="entry name" value="RAB"/>
    <property type="match status" value="1"/>
</dbReference>
<dbReference type="EMBL" id="JAAGAX010000006">
    <property type="protein sequence ID" value="KAF2311677.1"/>
    <property type="molecule type" value="Genomic_DNA"/>
</dbReference>
<sequence length="271" mass="30100">MHRSASWNRMANDYFLHSSQNGAAGMRISSSAEEKEQPAYDPIMEMAKKEKRIKFAENAVHVIPFVLMLCAFLLWFFSNPDVEVGNKTDSITARIEGLTIEGDIDTDSDGTQTGFLPIDLVDQDALDEQQIIKLPENLQIYLNDDADGNFTPWDTAGQERPESFNNVKQWLNEIDRYASENVNKLLVGNKCDLTANKVVSYETAKAFADEIGIPFMETSAKNSTNVEQAFMAMAADIKNRMASQPAANNARSPTVQIRGQPVNQKSGCCSS</sequence>
<dbReference type="PANTHER" id="PTHR47977">
    <property type="entry name" value="RAS-RELATED PROTEIN RAB"/>
    <property type="match status" value="1"/>
</dbReference>
<dbReference type="InterPro" id="IPR001806">
    <property type="entry name" value="Small_GTPase"/>
</dbReference>
<dbReference type="Gene3D" id="3.40.50.300">
    <property type="entry name" value="P-loop containing nucleotide triphosphate hydrolases"/>
    <property type="match status" value="1"/>
</dbReference>
<keyword evidence="6" id="KW-1133">Transmembrane helix</keyword>
<feature type="region of interest" description="Disordered" evidence="5">
    <location>
        <begin position="243"/>
        <end position="271"/>
    </location>
</feature>
<dbReference type="FunFam" id="3.40.50.300:FF:001447">
    <property type="entry name" value="Ras-related protein Rab-1B"/>
    <property type="match status" value="1"/>
</dbReference>
<evidence type="ECO:0000256" key="6">
    <source>
        <dbReference type="SAM" id="Phobius"/>
    </source>
</evidence>
<dbReference type="GO" id="GO:0003924">
    <property type="term" value="F:GTPase activity"/>
    <property type="evidence" value="ECO:0007669"/>
    <property type="project" value="InterPro"/>
</dbReference>
<dbReference type="SUPFAM" id="SSF52540">
    <property type="entry name" value="P-loop containing nucleoside triphosphate hydrolases"/>
    <property type="match status" value="1"/>
</dbReference>
<comment type="similarity">
    <text evidence="1">Belongs to the small GTPase superfamily. Rab family.</text>
</comment>
<proteinExistence type="inferred from homology"/>
<dbReference type="InterPro" id="IPR027417">
    <property type="entry name" value="P-loop_NTPase"/>
</dbReference>
<keyword evidence="6" id="KW-0472">Membrane</keyword>
<dbReference type="PROSITE" id="PS51421">
    <property type="entry name" value="RAS"/>
    <property type="match status" value="1"/>
</dbReference>
<evidence type="ECO:0000256" key="2">
    <source>
        <dbReference type="ARBA" id="ARBA00022741"/>
    </source>
</evidence>
<gene>
    <name evidence="7" type="ORF">GH714_025869</name>
</gene>
<comment type="subcellular location">
    <subcellularLocation>
        <location evidence="4">Endomembrane system</location>
        <topology evidence="4">Lipid-anchor</topology>
    </subcellularLocation>
</comment>
<evidence type="ECO:0000313" key="7">
    <source>
        <dbReference type="EMBL" id="KAF2311677.1"/>
    </source>
</evidence>
<organism evidence="7 8">
    <name type="scientific">Hevea brasiliensis</name>
    <name type="common">Para rubber tree</name>
    <name type="synonym">Siphonia brasiliensis</name>
    <dbReference type="NCBI Taxonomy" id="3981"/>
    <lineage>
        <taxon>Eukaryota</taxon>
        <taxon>Viridiplantae</taxon>
        <taxon>Streptophyta</taxon>
        <taxon>Embryophyta</taxon>
        <taxon>Tracheophyta</taxon>
        <taxon>Spermatophyta</taxon>
        <taxon>Magnoliopsida</taxon>
        <taxon>eudicotyledons</taxon>
        <taxon>Gunneridae</taxon>
        <taxon>Pentapetalae</taxon>
        <taxon>rosids</taxon>
        <taxon>fabids</taxon>
        <taxon>Malpighiales</taxon>
        <taxon>Euphorbiaceae</taxon>
        <taxon>Crotonoideae</taxon>
        <taxon>Micrandreae</taxon>
        <taxon>Hevea</taxon>
    </lineage>
</organism>
<keyword evidence="2" id="KW-0547">Nucleotide-binding</keyword>
<comment type="caution">
    <text evidence="7">The sequence shown here is derived from an EMBL/GenBank/DDBJ whole genome shotgun (WGS) entry which is preliminary data.</text>
</comment>
<dbReference type="SMART" id="SM00174">
    <property type="entry name" value="RHO"/>
    <property type="match status" value="1"/>
</dbReference>
<dbReference type="SMART" id="SM00173">
    <property type="entry name" value="RAS"/>
    <property type="match status" value="1"/>
</dbReference>
<accession>A0A6A6MFJ2</accession>
<name>A0A6A6MFJ2_HEVBR</name>
<keyword evidence="3" id="KW-0342">GTP-binding</keyword>
<evidence type="ECO:0000313" key="8">
    <source>
        <dbReference type="Proteomes" id="UP000467840"/>
    </source>
</evidence>
<feature type="transmembrane region" description="Helical" evidence="6">
    <location>
        <begin position="58"/>
        <end position="77"/>
    </location>
</feature>
<dbReference type="InterPro" id="IPR050227">
    <property type="entry name" value="Rab"/>
</dbReference>
<dbReference type="GO" id="GO:0005525">
    <property type="term" value="F:GTP binding"/>
    <property type="evidence" value="ECO:0007669"/>
    <property type="project" value="UniProtKB-KW"/>
</dbReference>
<evidence type="ECO:0000256" key="4">
    <source>
        <dbReference type="ARBA" id="ARBA00037868"/>
    </source>
</evidence>
<dbReference type="Proteomes" id="UP000467840">
    <property type="component" value="Chromosome 14"/>
</dbReference>
<dbReference type="AlphaFoldDB" id="A0A6A6MFJ2"/>
<protein>
    <submittedName>
        <fullName evidence="7">Uncharacterized protein</fullName>
    </submittedName>
</protein>
<keyword evidence="6" id="KW-0812">Transmembrane</keyword>
<evidence type="ECO:0000256" key="5">
    <source>
        <dbReference type="SAM" id="MobiDB-lite"/>
    </source>
</evidence>
<dbReference type="PROSITE" id="PS51419">
    <property type="entry name" value="RAB"/>
    <property type="match status" value="1"/>
</dbReference>
<dbReference type="Pfam" id="PF00071">
    <property type="entry name" value="Ras"/>
    <property type="match status" value="1"/>
</dbReference>
<reference evidence="7 8" key="1">
    <citation type="journal article" date="2020" name="Mol. Plant">
        <title>The Chromosome-Based Rubber Tree Genome Provides New Insights into Spurge Genome Evolution and Rubber Biosynthesis.</title>
        <authorList>
            <person name="Liu J."/>
            <person name="Shi C."/>
            <person name="Shi C.C."/>
            <person name="Li W."/>
            <person name="Zhang Q.J."/>
            <person name="Zhang Y."/>
            <person name="Li K."/>
            <person name="Lu H.F."/>
            <person name="Shi C."/>
            <person name="Zhu S.T."/>
            <person name="Xiao Z.Y."/>
            <person name="Nan H."/>
            <person name="Yue Y."/>
            <person name="Zhu X.G."/>
            <person name="Wu Y."/>
            <person name="Hong X.N."/>
            <person name="Fan G.Y."/>
            <person name="Tong Y."/>
            <person name="Zhang D."/>
            <person name="Mao C.L."/>
            <person name="Liu Y.L."/>
            <person name="Hao S.J."/>
            <person name="Liu W.Q."/>
            <person name="Lv M.Q."/>
            <person name="Zhang H.B."/>
            <person name="Liu Y."/>
            <person name="Hu-Tang G.R."/>
            <person name="Wang J.P."/>
            <person name="Wang J.H."/>
            <person name="Sun Y.H."/>
            <person name="Ni S.B."/>
            <person name="Chen W.B."/>
            <person name="Zhang X.C."/>
            <person name="Jiao Y.N."/>
            <person name="Eichler E.E."/>
            <person name="Li G.H."/>
            <person name="Liu X."/>
            <person name="Gao L.Z."/>
        </authorList>
    </citation>
    <scope>NUCLEOTIDE SEQUENCE [LARGE SCALE GENOMIC DNA]</scope>
    <source>
        <strain evidence="8">cv. GT1</strain>
        <tissue evidence="7">Leaf</tissue>
    </source>
</reference>
<dbReference type="GO" id="GO:0012505">
    <property type="term" value="C:endomembrane system"/>
    <property type="evidence" value="ECO:0007669"/>
    <property type="project" value="UniProtKB-SubCell"/>
</dbReference>